<sequence>MILAPDQPVIRYSPEMDSCFEQLHRAASRGMRIPESIDSIIGLVRQLKELYYIMRDHLEADDGMSAQVAEALPELKMVPLLKMLHSWEQDAERGMREYEARDVHLTPEPIYTDPAYDYLRSPGCWQHYRFTMFEANRALNICRGRICVVQE</sequence>
<dbReference type="Proteomes" id="UP000294980">
    <property type="component" value="Unassembled WGS sequence"/>
</dbReference>
<name>A0A4R2KYK7_9GAMM</name>
<organism evidence="1 2">
    <name type="scientific">Chromatocurvus halotolerans</name>
    <dbReference type="NCBI Taxonomy" id="1132028"/>
    <lineage>
        <taxon>Bacteria</taxon>
        <taxon>Pseudomonadati</taxon>
        <taxon>Pseudomonadota</taxon>
        <taxon>Gammaproteobacteria</taxon>
        <taxon>Cellvibrionales</taxon>
        <taxon>Halieaceae</taxon>
        <taxon>Chromatocurvus</taxon>
    </lineage>
</organism>
<keyword evidence="2" id="KW-1185">Reference proteome</keyword>
<reference evidence="1 2" key="1">
    <citation type="submission" date="2019-03" db="EMBL/GenBank/DDBJ databases">
        <title>Genomic Encyclopedia of Type Strains, Phase IV (KMG-IV): sequencing the most valuable type-strain genomes for metagenomic binning, comparative biology and taxonomic classification.</title>
        <authorList>
            <person name="Goeker M."/>
        </authorList>
    </citation>
    <scope>NUCLEOTIDE SEQUENCE [LARGE SCALE GENOMIC DNA]</scope>
    <source>
        <strain evidence="1 2">DSM 23344</strain>
    </source>
</reference>
<evidence type="ECO:0000313" key="1">
    <source>
        <dbReference type="EMBL" id="TCO71785.1"/>
    </source>
</evidence>
<dbReference type="EMBL" id="SLWX01000021">
    <property type="protein sequence ID" value="TCO71785.1"/>
    <property type="molecule type" value="Genomic_DNA"/>
</dbReference>
<proteinExistence type="predicted"/>
<protein>
    <submittedName>
        <fullName evidence="1">Uncharacterized protein</fullName>
    </submittedName>
</protein>
<accession>A0A4R2KYK7</accession>
<gene>
    <name evidence="1" type="ORF">EV688_12139</name>
</gene>
<comment type="caution">
    <text evidence="1">The sequence shown here is derived from an EMBL/GenBank/DDBJ whole genome shotgun (WGS) entry which is preliminary data.</text>
</comment>
<dbReference type="AlphaFoldDB" id="A0A4R2KYK7"/>
<evidence type="ECO:0000313" key="2">
    <source>
        <dbReference type="Proteomes" id="UP000294980"/>
    </source>
</evidence>